<proteinExistence type="predicted"/>
<keyword evidence="2" id="KW-0812">Transmembrane</keyword>
<dbReference type="Proteomes" id="UP000657918">
    <property type="component" value="Unassembled WGS sequence"/>
</dbReference>
<evidence type="ECO:0000256" key="1">
    <source>
        <dbReference type="SAM" id="MobiDB-lite"/>
    </source>
</evidence>
<accession>A0A835MQI0</accession>
<reference evidence="3 4" key="1">
    <citation type="submission" date="2020-10" db="EMBL/GenBank/DDBJ databases">
        <title>Plant Genome Project.</title>
        <authorList>
            <person name="Zhang R.-G."/>
        </authorList>
    </citation>
    <scope>NUCLEOTIDE SEQUENCE [LARGE SCALE GENOMIC DNA]</scope>
    <source>
        <strain evidence="3">FAFU-HL-1</strain>
        <tissue evidence="3">Leaf</tissue>
    </source>
</reference>
<organism evidence="3 4">
    <name type="scientific">Salix dunnii</name>
    <dbReference type="NCBI Taxonomy" id="1413687"/>
    <lineage>
        <taxon>Eukaryota</taxon>
        <taxon>Viridiplantae</taxon>
        <taxon>Streptophyta</taxon>
        <taxon>Embryophyta</taxon>
        <taxon>Tracheophyta</taxon>
        <taxon>Spermatophyta</taxon>
        <taxon>Magnoliopsida</taxon>
        <taxon>eudicotyledons</taxon>
        <taxon>Gunneridae</taxon>
        <taxon>Pentapetalae</taxon>
        <taxon>rosids</taxon>
        <taxon>fabids</taxon>
        <taxon>Malpighiales</taxon>
        <taxon>Salicaceae</taxon>
        <taxon>Saliceae</taxon>
        <taxon>Salix</taxon>
    </lineage>
</organism>
<evidence type="ECO:0000313" key="4">
    <source>
        <dbReference type="Proteomes" id="UP000657918"/>
    </source>
</evidence>
<comment type="caution">
    <text evidence="3">The sequence shown here is derived from an EMBL/GenBank/DDBJ whole genome shotgun (WGS) entry which is preliminary data.</text>
</comment>
<feature type="region of interest" description="Disordered" evidence="1">
    <location>
        <begin position="172"/>
        <end position="204"/>
    </location>
</feature>
<keyword evidence="4" id="KW-1185">Reference proteome</keyword>
<dbReference type="GO" id="GO:0048731">
    <property type="term" value="P:system development"/>
    <property type="evidence" value="ECO:0007669"/>
    <property type="project" value="InterPro"/>
</dbReference>
<sequence length="204" mass="23055">MMARAVLSDLLPCCAINISSFSTYFYDGSDAVWFSLYGSHFNYLLLCECNMYATPREKESRREEGNNMRRKKNPRSLSFGLKIESLYQGCGQNGQLSDSRTMISHHKVGVDAARGRRYAGARAAIIFLFWILFILAQLGFFLAVHEETDTLVKSLPRKARVFETESFHASPNIDQPVNIDGGDSDSVYEDNKRTVRTGPNPLHN</sequence>
<evidence type="ECO:0000313" key="3">
    <source>
        <dbReference type="EMBL" id="KAF9674000.1"/>
    </source>
</evidence>
<dbReference type="PANTHER" id="PTHR34545:SF7">
    <property type="entry name" value="CLAVATA3_ESR (CLE)-RELATED PROTEIN 16"/>
    <property type="match status" value="1"/>
</dbReference>
<feature type="transmembrane region" description="Helical" evidence="2">
    <location>
        <begin position="123"/>
        <end position="144"/>
    </location>
</feature>
<protein>
    <submittedName>
        <fullName evidence="3">Uncharacterized protein</fullName>
    </submittedName>
</protein>
<keyword evidence="2" id="KW-1133">Transmembrane helix</keyword>
<gene>
    <name evidence="3" type="ORF">SADUNF_Sadunf10G0082300</name>
</gene>
<keyword evidence="2" id="KW-0472">Membrane</keyword>
<dbReference type="PANTHER" id="PTHR34545">
    <property type="entry name" value="CLAVATA3/ESR (CLE)-RELATED PROTEIN 22"/>
    <property type="match status" value="1"/>
</dbReference>
<dbReference type="OrthoDB" id="829021at2759"/>
<name>A0A835MQI0_9ROSI</name>
<dbReference type="InterPro" id="IPR033249">
    <property type="entry name" value="CLE_plant"/>
</dbReference>
<dbReference type="AlphaFoldDB" id="A0A835MQI0"/>
<evidence type="ECO:0000256" key="2">
    <source>
        <dbReference type="SAM" id="Phobius"/>
    </source>
</evidence>
<dbReference type="EMBL" id="JADGMS010000010">
    <property type="protein sequence ID" value="KAF9674000.1"/>
    <property type="molecule type" value="Genomic_DNA"/>
</dbReference>